<protein>
    <submittedName>
        <fullName evidence="3">Gliding motility associated protein GldN</fullName>
    </submittedName>
</protein>
<evidence type="ECO:0000313" key="4">
    <source>
        <dbReference type="Proteomes" id="UP000006545"/>
    </source>
</evidence>
<sequence>MQRIQSLLIVLLALTLTLTAEAQNFDPLSATPTDSTQVATELPRRRPTARQRRAQKEQEQETQANGISMRAKNYADQQVKDTETAPWRRVVYRQLSIDSLANAPIFRPVRPSGKLQSLFSLLFNRFNEGSITVYEYEDLGYENLTPERQLRFEDFLDRFGIVYDKDPSQTGNRSFKILPVDIPTQSIRSYYVKEEYYYDVKTSDVSSQIVAICPVMDDEISMEGSVRIPLFWVKYSDLQPYLSQQPVMLSTKNNATTATMDDFFSLNLYRGQISMTLGGETAELNSEMSDSTAMAARQAFHNQIEGELKQFEESLYGTEYTTSATSDSDLQEGRDGEDDSQLDTARARRSQELREGKSNQRKAAKATKAKKKSRADKKRAKKTTPKATKTEQPKQSKSSSTRSVRNRF</sequence>
<dbReference type="OrthoDB" id="1141916at2"/>
<feature type="chain" id="PRO_5003311828" evidence="2">
    <location>
        <begin position="23"/>
        <end position="408"/>
    </location>
</feature>
<evidence type="ECO:0000313" key="3">
    <source>
        <dbReference type="EMBL" id="AEE13521.1"/>
    </source>
</evidence>
<gene>
    <name evidence="3" type="ordered locus">Poras_1590</name>
</gene>
<proteinExistence type="predicted"/>
<feature type="compositionally biased region" description="Polar residues" evidence="1">
    <location>
        <begin position="395"/>
        <end position="408"/>
    </location>
</feature>
<dbReference type="InterPro" id="IPR019847">
    <property type="entry name" value="Gliding_motility_assoc_GldN"/>
</dbReference>
<feature type="compositionally biased region" description="Polar residues" evidence="1">
    <location>
        <begin position="30"/>
        <end position="39"/>
    </location>
</feature>
<feature type="signal peptide" evidence="2">
    <location>
        <begin position="1"/>
        <end position="22"/>
    </location>
</feature>
<dbReference type="eggNOG" id="ENOG502Z7JF">
    <property type="taxonomic scope" value="Bacteria"/>
</dbReference>
<feature type="region of interest" description="Disordered" evidence="1">
    <location>
        <begin position="321"/>
        <end position="408"/>
    </location>
</feature>
<evidence type="ECO:0000256" key="2">
    <source>
        <dbReference type="SAM" id="SignalP"/>
    </source>
</evidence>
<accession>F4KNS4</accession>
<dbReference type="EMBL" id="CP002689">
    <property type="protein sequence ID" value="AEE13521.1"/>
    <property type="molecule type" value="Genomic_DNA"/>
</dbReference>
<feature type="compositionally biased region" description="Basic residues" evidence="1">
    <location>
        <begin position="359"/>
        <end position="384"/>
    </location>
</feature>
<dbReference type="NCBIfam" id="TIGR03523">
    <property type="entry name" value="GldN"/>
    <property type="match status" value="1"/>
</dbReference>
<dbReference type="Pfam" id="PF19841">
    <property type="entry name" value="GldN"/>
    <property type="match status" value="1"/>
</dbReference>
<dbReference type="STRING" id="879243.Poras_1590"/>
<feature type="region of interest" description="Disordered" evidence="1">
    <location>
        <begin position="26"/>
        <end position="67"/>
    </location>
</feature>
<keyword evidence="2" id="KW-0732">Signal</keyword>
<name>F4KNS4_PORAD</name>
<feature type="compositionally biased region" description="Basic and acidic residues" evidence="1">
    <location>
        <begin position="345"/>
        <end position="358"/>
    </location>
</feature>
<dbReference type="RefSeq" id="WP_013760852.1">
    <property type="nucleotide sequence ID" value="NC_015501.1"/>
</dbReference>
<dbReference type="KEGG" id="pah:Poras_1590"/>
<organism evidence="3 4">
    <name type="scientific">Porphyromonas asaccharolytica (strain ATCC 25260 / DSM 20707 / BCRC 10618 / CCUG 7834 / JCM 6326 / LMG 13178 / VPI 4198 / B440)</name>
    <name type="common">Bacteroides asaccharolyticus</name>
    <dbReference type="NCBI Taxonomy" id="879243"/>
    <lineage>
        <taxon>Bacteria</taxon>
        <taxon>Pseudomonadati</taxon>
        <taxon>Bacteroidota</taxon>
        <taxon>Bacteroidia</taxon>
        <taxon>Bacteroidales</taxon>
        <taxon>Porphyromonadaceae</taxon>
        <taxon>Porphyromonas</taxon>
    </lineage>
</organism>
<keyword evidence="4" id="KW-1185">Reference proteome</keyword>
<dbReference type="Proteomes" id="UP000006545">
    <property type="component" value="Chromosome"/>
</dbReference>
<reference evidence="4" key="1">
    <citation type="submission" date="2011-04" db="EMBL/GenBank/DDBJ databases">
        <title>The complete genome of Porphyromonas asaccharolytica DSM 20707.</title>
        <authorList>
            <person name="Lucas S."/>
            <person name="Han J."/>
            <person name="Lapidus A."/>
            <person name="Bruce D."/>
            <person name="Goodwin L."/>
            <person name="Pitluck S."/>
            <person name="Peters L."/>
            <person name="Kyrpides N."/>
            <person name="Mavromatis K."/>
            <person name="Ivanova N."/>
            <person name="Ovchinnikova G."/>
            <person name="Pagani I."/>
            <person name="Lu M."/>
            <person name="Detter J.C."/>
            <person name="Tapia R."/>
            <person name="Han C."/>
            <person name="Land M."/>
            <person name="Hauser L."/>
            <person name="Markowitz V."/>
            <person name="Cheng J.-F."/>
            <person name="Hugenholtz P."/>
            <person name="Woyke T."/>
            <person name="Wu D."/>
            <person name="Gronow S."/>
            <person name="Wellnitz S."/>
            <person name="Brambilla E."/>
            <person name="Klenk H.-P."/>
            <person name="Eisen J.A."/>
        </authorList>
    </citation>
    <scope>NUCLEOTIDE SEQUENCE [LARGE SCALE GENOMIC DNA]</scope>
    <source>
        <strain evidence="4">ATCC 25260 / DSM 20707 / VPI 4198</strain>
    </source>
</reference>
<dbReference type="AlphaFoldDB" id="F4KNS4"/>
<dbReference type="HOGENOM" id="CLU_056167_0_0_10"/>
<evidence type="ECO:0000256" key="1">
    <source>
        <dbReference type="SAM" id="MobiDB-lite"/>
    </source>
</evidence>